<evidence type="ECO:0000313" key="4">
    <source>
        <dbReference type="EMBL" id="MFB9579844.1"/>
    </source>
</evidence>
<organism evidence="4 5">
    <name type="scientific">Streptomyces yanii</name>
    <dbReference type="NCBI Taxonomy" id="78510"/>
    <lineage>
        <taxon>Bacteria</taxon>
        <taxon>Bacillati</taxon>
        <taxon>Actinomycetota</taxon>
        <taxon>Actinomycetes</taxon>
        <taxon>Kitasatosporales</taxon>
        <taxon>Streptomycetaceae</taxon>
        <taxon>Streptomyces</taxon>
    </lineage>
</organism>
<dbReference type="InterPro" id="IPR001932">
    <property type="entry name" value="PPM-type_phosphatase-like_dom"/>
</dbReference>
<reference evidence="4 5" key="1">
    <citation type="submission" date="2024-09" db="EMBL/GenBank/DDBJ databases">
        <authorList>
            <person name="Sun Q."/>
            <person name="Mori K."/>
        </authorList>
    </citation>
    <scope>NUCLEOTIDE SEQUENCE [LARGE SCALE GENOMIC DNA]</scope>
    <source>
        <strain evidence="4 5">JCM 3331</strain>
    </source>
</reference>
<keyword evidence="1" id="KW-0378">Hydrolase</keyword>
<feature type="compositionally biased region" description="Basic and acidic residues" evidence="2">
    <location>
        <begin position="1"/>
        <end position="15"/>
    </location>
</feature>
<dbReference type="InterPro" id="IPR036457">
    <property type="entry name" value="PPM-type-like_dom_sf"/>
</dbReference>
<dbReference type="InterPro" id="IPR029016">
    <property type="entry name" value="GAF-like_dom_sf"/>
</dbReference>
<dbReference type="CDD" id="cd16936">
    <property type="entry name" value="HATPase_RsbW-like"/>
    <property type="match status" value="1"/>
</dbReference>
<protein>
    <submittedName>
        <fullName evidence="4">SpoIIE family protein phosphatase</fullName>
    </submittedName>
</protein>
<dbReference type="EMBL" id="JBHMCG010000242">
    <property type="protein sequence ID" value="MFB9579844.1"/>
    <property type="molecule type" value="Genomic_DNA"/>
</dbReference>
<name>A0ABV5RPL4_9ACTN</name>
<dbReference type="Gene3D" id="3.30.565.10">
    <property type="entry name" value="Histidine kinase-like ATPase, C-terminal domain"/>
    <property type="match status" value="1"/>
</dbReference>
<dbReference type="InterPro" id="IPR003594">
    <property type="entry name" value="HATPase_dom"/>
</dbReference>
<evidence type="ECO:0000256" key="2">
    <source>
        <dbReference type="SAM" id="MobiDB-lite"/>
    </source>
</evidence>
<dbReference type="Pfam" id="PF07228">
    <property type="entry name" value="SpoIIE"/>
    <property type="match status" value="1"/>
</dbReference>
<dbReference type="SMART" id="SM00331">
    <property type="entry name" value="PP2C_SIG"/>
    <property type="match status" value="1"/>
</dbReference>
<dbReference type="Gene3D" id="3.30.450.40">
    <property type="match status" value="1"/>
</dbReference>
<feature type="region of interest" description="Disordered" evidence="2">
    <location>
        <begin position="1"/>
        <end position="20"/>
    </location>
</feature>
<sequence>MSISDRDSRGDRLPDAPEQAENSELTGLMYSAVHDAVCALAVEAAAVYLLKGDDDGRAAMIGGTSPTVFAVPECYTGPTRANLEDGVVFDIPVSPGDHAGPEFWPFSWRVTAAPLSYQGRRFGMFTVMRLASQKKIKSDHAERVWLGSRAMRLARDLSQLAERGTPVVPDVRPSLVPLYGKSLATQPSVSAWGIQEIPGSTGMTFTYQLRNLAHSLNRAITVDDVVTQAYEHLAVVFRGQAVMLSTANDGRTWVSGHRGLPSEFIKRVHGSSLKDNTPLAAVLRGNAMFFHDRSQLFMAYPEAPDDGYHAWALLPLRGGGKTVGACCLSFDNSRRFTDAEKTVLMLMADQLGSALERVFICEKQHALAESVQRSLLPRTLPALPSVVVSARYLPAAPDSGAGGDWYDVMDLGTGKTGVVVGDVEGHDVRSAVVMGQVRSAILAYAAERHDPAAILDRMNSLLSRLDIDRLVTCCVAFLDPSDGTVEIALAGHPKPLIRGPDGLVTLLEADTGPPLGCEPTTGYRSYETRIRPDSLLFLFTDGLWDGQSLDVLTTAHALFTSAGSGGGNRCPEEVADLLARQLPAVRKHSDDVVLLLAWYSGPGPDAVRVRRTAIRRHDLRGVGEARRFTRSTLREWNLQALSDITELLVTEVVTNGLVHADSDVDMRLSLYGDRLRVEVRDSDPHPPVPSAISASPEEMARAEHGRGMVIVGELASAWGTAPNGLGKTVWMEMET</sequence>
<dbReference type="PANTHER" id="PTHR43156">
    <property type="entry name" value="STAGE II SPORULATION PROTEIN E-RELATED"/>
    <property type="match status" value="1"/>
</dbReference>
<dbReference type="Proteomes" id="UP001589710">
    <property type="component" value="Unassembled WGS sequence"/>
</dbReference>
<feature type="domain" description="PPM-type phosphatase" evidence="3">
    <location>
        <begin position="383"/>
        <end position="599"/>
    </location>
</feature>
<dbReference type="Pfam" id="PF13581">
    <property type="entry name" value="HATPase_c_2"/>
    <property type="match status" value="1"/>
</dbReference>
<dbReference type="InterPro" id="IPR003018">
    <property type="entry name" value="GAF"/>
</dbReference>
<dbReference type="SUPFAM" id="SSF55781">
    <property type="entry name" value="GAF domain-like"/>
    <property type="match status" value="1"/>
</dbReference>
<dbReference type="SUPFAM" id="SSF81606">
    <property type="entry name" value="PP2C-like"/>
    <property type="match status" value="1"/>
</dbReference>
<accession>A0ABV5RPL4</accession>
<keyword evidence="5" id="KW-1185">Reference proteome</keyword>
<gene>
    <name evidence="4" type="ORF">ACFFTL_48310</name>
</gene>
<dbReference type="InterPro" id="IPR052016">
    <property type="entry name" value="Bact_Sigma-Reg"/>
</dbReference>
<comment type="caution">
    <text evidence="4">The sequence shown here is derived from an EMBL/GenBank/DDBJ whole genome shotgun (WGS) entry which is preliminary data.</text>
</comment>
<dbReference type="Gene3D" id="3.60.40.10">
    <property type="entry name" value="PPM-type phosphatase domain"/>
    <property type="match status" value="1"/>
</dbReference>
<dbReference type="Pfam" id="PF13185">
    <property type="entry name" value="GAF_2"/>
    <property type="match status" value="1"/>
</dbReference>
<dbReference type="RefSeq" id="WP_345515764.1">
    <property type="nucleotide sequence ID" value="NZ_BAAAXD010000033.1"/>
</dbReference>
<proteinExistence type="predicted"/>
<evidence type="ECO:0000256" key="1">
    <source>
        <dbReference type="ARBA" id="ARBA00022801"/>
    </source>
</evidence>
<evidence type="ECO:0000313" key="5">
    <source>
        <dbReference type="Proteomes" id="UP001589710"/>
    </source>
</evidence>
<dbReference type="PANTHER" id="PTHR43156:SF2">
    <property type="entry name" value="STAGE II SPORULATION PROTEIN E"/>
    <property type="match status" value="1"/>
</dbReference>
<evidence type="ECO:0000259" key="3">
    <source>
        <dbReference type="SMART" id="SM00331"/>
    </source>
</evidence>
<dbReference type="InterPro" id="IPR036890">
    <property type="entry name" value="HATPase_C_sf"/>
</dbReference>